<dbReference type="InterPro" id="IPR036236">
    <property type="entry name" value="Znf_C2H2_sf"/>
</dbReference>
<dbReference type="PROSITE" id="PS00028">
    <property type="entry name" value="ZINC_FINGER_C2H2_1"/>
    <property type="match status" value="2"/>
</dbReference>
<proteinExistence type="predicted"/>
<keyword evidence="1" id="KW-0479">Metal-binding</keyword>
<dbReference type="PANTHER" id="PTHR23235">
    <property type="entry name" value="KRUEPPEL-LIKE TRANSCRIPTION FACTOR"/>
    <property type="match status" value="1"/>
</dbReference>
<dbReference type="InterPro" id="IPR013087">
    <property type="entry name" value="Znf_C2H2_type"/>
</dbReference>
<dbReference type="GO" id="GO:0000978">
    <property type="term" value="F:RNA polymerase II cis-regulatory region sequence-specific DNA binding"/>
    <property type="evidence" value="ECO:0007669"/>
    <property type="project" value="TreeGrafter"/>
</dbReference>
<dbReference type="AlphaFoldDB" id="A0A811K5R4"/>
<keyword evidence="3" id="KW-0862">Zinc</keyword>
<gene>
    <name evidence="7" type="ORF">BOKJ2_LOCUS3636</name>
</gene>
<reference evidence="7" key="1">
    <citation type="submission" date="2020-09" db="EMBL/GenBank/DDBJ databases">
        <authorList>
            <person name="Kikuchi T."/>
        </authorList>
    </citation>
    <scope>NUCLEOTIDE SEQUENCE</scope>
    <source>
        <strain evidence="7">SH1</strain>
    </source>
</reference>
<evidence type="ECO:0000256" key="1">
    <source>
        <dbReference type="ARBA" id="ARBA00022723"/>
    </source>
</evidence>
<dbReference type="GO" id="GO:0000981">
    <property type="term" value="F:DNA-binding transcription factor activity, RNA polymerase II-specific"/>
    <property type="evidence" value="ECO:0007669"/>
    <property type="project" value="TreeGrafter"/>
</dbReference>
<evidence type="ECO:0000313" key="8">
    <source>
        <dbReference type="Proteomes" id="UP000614601"/>
    </source>
</evidence>
<organism evidence="7 8">
    <name type="scientific">Bursaphelenchus okinawaensis</name>
    <dbReference type="NCBI Taxonomy" id="465554"/>
    <lineage>
        <taxon>Eukaryota</taxon>
        <taxon>Metazoa</taxon>
        <taxon>Ecdysozoa</taxon>
        <taxon>Nematoda</taxon>
        <taxon>Chromadorea</taxon>
        <taxon>Rhabditida</taxon>
        <taxon>Tylenchina</taxon>
        <taxon>Tylenchomorpha</taxon>
        <taxon>Aphelenchoidea</taxon>
        <taxon>Aphelenchoididae</taxon>
        <taxon>Bursaphelenchus</taxon>
    </lineage>
</organism>
<feature type="domain" description="C2H2-type" evidence="6">
    <location>
        <begin position="255"/>
        <end position="284"/>
    </location>
</feature>
<feature type="domain" description="C2H2-type" evidence="6">
    <location>
        <begin position="225"/>
        <end position="254"/>
    </location>
</feature>
<dbReference type="Gene3D" id="3.30.160.60">
    <property type="entry name" value="Classic Zinc Finger"/>
    <property type="match status" value="3"/>
</dbReference>
<dbReference type="GO" id="GO:0008270">
    <property type="term" value="F:zinc ion binding"/>
    <property type="evidence" value="ECO:0007669"/>
    <property type="project" value="UniProtKB-KW"/>
</dbReference>
<dbReference type="EMBL" id="CAJFCW020000002">
    <property type="protein sequence ID" value="CAG9093191.1"/>
    <property type="molecule type" value="Genomic_DNA"/>
</dbReference>
<evidence type="ECO:0000259" key="6">
    <source>
        <dbReference type="PROSITE" id="PS50157"/>
    </source>
</evidence>
<evidence type="ECO:0000313" key="7">
    <source>
        <dbReference type="EMBL" id="CAD5211322.1"/>
    </source>
</evidence>
<keyword evidence="8" id="KW-1185">Reference proteome</keyword>
<evidence type="ECO:0000256" key="2">
    <source>
        <dbReference type="ARBA" id="ARBA00022771"/>
    </source>
</evidence>
<dbReference type="SMART" id="SM00355">
    <property type="entry name" value="ZnF_C2H2"/>
    <property type="match status" value="3"/>
</dbReference>
<comment type="caution">
    <text evidence="7">The sequence shown here is derived from an EMBL/GenBank/DDBJ whole genome shotgun (WGS) entry which is preliminary data.</text>
</comment>
<dbReference type="Proteomes" id="UP000614601">
    <property type="component" value="Unassembled WGS sequence"/>
</dbReference>
<protein>
    <recommendedName>
        <fullName evidence="6">C2H2-type domain-containing protein</fullName>
    </recommendedName>
</protein>
<dbReference type="Pfam" id="PF00096">
    <property type="entry name" value="zf-C2H2"/>
    <property type="match status" value="2"/>
</dbReference>
<evidence type="ECO:0000256" key="3">
    <source>
        <dbReference type="ARBA" id="ARBA00022833"/>
    </source>
</evidence>
<dbReference type="EMBL" id="CAJFDH010000002">
    <property type="protein sequence ID" value="CAD5211322.1"/>
    <property type="molecule type" value="Genomic_DNA"/>
</dbReference>
<feature type="compositionally biased region" description="Pro residues" evidence="5">
    <location>
        <begin position="82"/>
        <end position="96"/>
    </location>
</feature>
<dbReference type="PANTHER" id="PTHR23235:SF120">
    <property type="entry name" value="KRUPPEL-LIKE FACTOR 15"/>
    <property type="match status" value="1"/>
</dbReference>
<sequence>MLSGSPALLSNEIRRDLFEFTNGPSTSSSQDRLVAPYLGAFPALETPMLHMLTPTSQSAAPFWLPGINEPVHNEIVPNLARQPPPIQLKDPPPPPKGVSAEEEEEDTKPILPTPFPSVMPFLNSPVLMPLLFDLQNSTGLSPLLSPHFLLQPLSTLSPALSNISSHLNSGNDLMSAIGLQSNFVVKEETTQSSISEQDSLERPLDLTEENVKKPKKHRRHSKGVHKCPHDGCDKAYNKSSHLKAHIRTHSGEKPFVCDWADCDWRFARSDELTRHYRRHTGYRPFKCPHCPTATKFARSDHLRSHVKNRHPGLPATV</sequence>
<dbReference type="OrthoDB" id="4748970at2759"/>
<accession>A0A811K5R4</accession>
<keyword evidence="2 4" id="KW-0863">Zinc-finger</keyword>
<dbReference type="FunFam" id="3.30.160.60:FF:000007">
    <property type="entry name" value="Basic krueppel-like factor 3"/>
    <property type="match status" value="1"/>
</dbReference>
<dbReference type="PROSITE" id="PS50157">
    <property type="entry name" value="ZINC_FINGER_C2H2_2"/>
    <property type="match status" value="2"/>
</dbReference>
<dbReference type="Proteomes" id="UP000783686">
    <property type="component" value="Unassembled WGS sequence"/>
</dbReference>
<feature type="region of interest" description="Disordered" evidence="5">
    <location>
        <begin position="81"/>
        <end position="112"/>
    </location>
</feature>
<evidence type="ECO:0000256" key="4">
    <source>
        <dbReference type="PROSITE-ProRule" id="PRU00042"/>
    </source>
</evidence>
<dbReference type="SUPFAM" id="SSF57667">
    <property type="entry name" value="beta-beta-alpha zinc fingers"/>
    <property type="match status" value="1"/>
</dbReference>
<name>A0A811K5R4_9BILA</name>
<evidence type="ECO:0000256" key="5">
    <source>
        <dbReference type="SAM" id="MobiDB-lite"/>
    </source>
</evidence>